<accession>A0AAW1LID5</accession>
<dbReference type="InterPro" id="IPR013087">
    <property type="entry name" value="Znf_C2H2_type"/>
</dbReference>
<feature type="domain" description="C2H2-type" evidence="3">
    <location>
        <begin position="182"/>
        <end position="209"/>
    </location>
</feature>
<evidence type="ECO:0000259" key="3">
    <source>
        <dbReference type="PROSITE" id="PS50157"/>
    </source>
</evidence>
<reference evidence="4 5" key="1">
    <citation type="journal article" date="2024" name="BMC Genomics">
        <title>De novo assembly and annotation of Popillia japonica's genome with initial clues to its potential as an invasive pest.</title>
        <authorList>
            <person name="Cucini C."/>
            <person name="Boschi S."/>
            <person name="Funari R."/>
            <person name="Cardaioli E."/>
            <person name="Iannotti N."/>
            <person name="Marturano G."/>
            <person name="Paoli F."/>
            <person name="Bruttini M."/>
            <person name="Carapelli A."/>
            <person name="Frati F."/>
            <person name="Nardi F."/>
        </authorList>
    </citation>
    <scope>NUCLEOTIDE SEQUENCE [LARGE SCALE GENOMIC DNA]</scope>
    <source>
        <strain evidence="4">DMR45628</strain>
    </source>
</reference>
<evidence type="ECO:0000256" key="1">
    <source>
        <dbReference type="PROSITE-ProRule" id="PRU00042"/>
    </source>
</evidence>
<dbReference type="PROSITE" id="PS50157">
    <property type="entry name" value="ZINC_FINGER_C2H2_2"/>
    <property type="match status" value="1"/>
</dbReference>
<proteinExistence type="predicted"/>
<dbReference type="PROSITE" id="PS00028">
    <property type="entry name" value="ZINC_FINGER_C2H2_1"/>
    <property type="match status" value="2"/>
</dbReference>
<dbReference type="SMART" id="SM00355">
    <property type="entry name" value="ZnF_C2H2"/>
    <property type="match status" value="2"/>
</dbReference>
<keyword evidence="5" id="KW-1185">Reference proteome</keyword>
<dbReference type="Proteomes" id="UP001458880">
    <property type="component" value="Unassembled WGS sequence"/>
</dbReference>
<evidence type="ECO:0000256" key="2">
    <source>
        <dbReference type="SAM" id="MobiDB-lite"/>
    </source>
</evidence>
<organism evidence="4 5">
    <name type="scientific">Popillia japonica</name>
    <name type="common">Japanese beetle</name>
    <dbReference type="NCBI Taxonomy" id="7064"/>
    <lineage>
        <taxon>Eukaryota</taxon>
        <taxon>Metazoa</taxon>
        <taxon>Ecdysozoa</taxon>
        <taxon>Arthropoda</taxon>
        <taxon>Hexapoda</taxon>
        <taxon>Insecta</taxon>
        <taxon>Pterygota</taxon>
        <taxon>Neoptera</taxon>
        <taxon>Endopterygota</taxon>
        <taxon>Coleoptera</taxon>
        <taxon>Polyphaga</taxon>
        <taxon>Scarabaeiformia</taxon>
        <taxon>Scarabaeidae</taxon>
        <taxon>Rutelinae</taxon>
        <taxon>Popillia</taxon>
    </lineage>
</organism>
<keyword evidence="1" id="KW-0862">Zinc</keyword>
<feature type="region of interest" description="Disordered" evidence="2">
    <location>
        <begin position="65"/>
        <end position="89"/>
    </location>
</feature>
<name>A0AAW1LID5_POPJA</name>
<dbReference type="GO" id="GO:0008270">
    <property type="term" value="F:zinc ion binding"/>
    <property type="evidence" value="ECO:0007669"/>
    <property type="project" value="UniProtKB-KW"/>
</dbReference>
<gene>
    <name evidence="4" type="ORF">QE152_g12695</name>
</gene>
<dbReference type="AlphaFoldDB" id="A0AAW1LID5"/>
<dbReference type="Pfam" id="PF00096">
    <property type="entry name" value="zf-C2H2"/>
    <property type="match status" value="1"/>
</dbReference>
<keyword evidence="1" id="KW-0479">Metal-binding</keyword>
<dbReference type="EMBL" id="JASPKY010000117">
    <property type="protein sequence ID" value="KAK9736190.1"/>
    <property type="molecule type" value="Genomic_DNA"/>
</dbReference>
<keyword evidence="1" id="KW-0863">Zinc-finger</keyword>
<evidence type="ECO:0000313" key="5">
    <source>
        <dbReference type="Proteomes" id="UP001458880"/>
    </source>
</evidence>
<comment type="caution">
    <text evidence="4">The sequence shown here is derived from an EMBL/GenBank/DDBJ whole genome shotgun (WGS) entry which is preliminary data.</text>
</comment>
<protein>
    <recommendedName>
        <fullName evidence="3">C2H2-type domain-containing protein</fullName>
    </recommendedName>
</protein>
<evidence type="ECO:0000313" key="4">
    <source>
        <dbReference type="EMBL" id="KAK9736190.1"/>
    </source>
</evidence>
<sequence length="237" mass="27509">MALDNGTVLYQVGNRRLAANNINDGGRTKAVIRGKIRCIIRDIIGTTTTPKRTLCKKRIEEASEIKQHQSEEDSRSSDTSRADVWNDDREKNISPRAARLILRQKRKEAASRIHNHPVKEEIFSIENNVLKLEDKSFWFCICTVCHQCFDTKELLERHKMEIHNHASGNEEIMCKNSDPPKKQCHICKKIYFSQRTLTKHLQTHNQDSMNRKSYFCQNEVCVRYLLVVGGKSQIRQS</sequence>